<dbReference type="Gene3D" id="3.40.50.150">
    <property type="entry name" value="Vaccinia Virus protein VP39"/>
    <property type="match status" value="1"/>
</dbReference>
<feature type="domain" description="Methyltransferase" evidence="1">
    <location>
        <begin position="12"/>
        <end position="107"/>
    </location>
</feature>
<dbReference type="PANTHER" id="PTHR43591">
    <property type="entry name" value="METHYLTRANSFERASE"/>
    <property type="match status" value="1"/>
</dbReference>
<accession>A0A2V3Y5G8</accession>
<sequence length="174" mass="19377">MAGISRKCKGRILEVPVGTGVLTMPVYQGLPSADVTCLDYSADMMARAKRRAKNMGLSNVRFLQGDVGKLPFADASFDLVLSLNGFHAFPDKDAAYREILRVLRPGGIFTGCFYIIGENKRTDWFINHIYVPKGFFTPPFETAGSLKKRLSGMFEKTSVRTVESMACFTCRKAW</sequence>
<evidence type="ECO:0000313" key="3">
    <source>
        <dbReference type="Proteomes" id="UP000248057"/>
    </source>
</evidence>
<dbReference type="GO" id="GO:0032259">
    <property type="term" value="P:methylation"/>
    <property type="evidence" value="ECO:0007669"/>
    <property type="project" value="UniProtKB-KW"/>
</dbReference>
<keyword evidence="2" id="KW-0808">Transferase</keyword>
<keyword evidence="3" id="KW-1185">Reference proteome</keyword>
<evidence type="ECO:0000259" key="1">
    <source>
        <dbReference type="Pfam" id="PF13649"/>
    </source>
</evidence>
<reference evidence="2 3" key="1">
    <citation type="submission" date="2018-05" db="EMBL/GenBank/DDBJ databases">
        <title>Genomic Encyclopedia of Type Strains, Phase IV (KMG-IV): sequencing the most valuable type-strain genomes for metagenomic binning, comparative biology and taxonomic classification.</title>
        <authorList>
            <person name="Goeker M."/>
        </authorList>
    </citation>
    <scope>NUCLEOTIDE SEQUENCE [LARGE SCALE GENOMIC DNA]</scope>
    <source>
        <strain evidence="2 3">DSM 24995</strain>
    </source>
</reference>
<dbReference type="EMBL" id="QJKD01000009">
    <property type="protein sequence ID" value="PXX51765.1"/>
    <property type="molecule type" value="Genomic_DNA"/>
</dbReference>
<dbReference type="InterPro" id="IPR041698">
    <property type="entry name" value="Methyltransf_25"/>
</dbReference>
<gene>
    <name evidence="2" type="ORF">DFR60_109169</name>
</gene>
<dbReference type="CDD" id="cd02440">
    <property type="entry name" value="AdoMet_MTases"/>
    <property type="match status" value="1"/>
</dbReference>
<name>A0A2V3Y5G8_9FIRM</name>
<evidence type="ECO:0000313" key="2">
    <source>
        <dbReference type="EMBL" id="PXX51765.1"/>
    </source>
</evidence>
<dbReference type="PANTHER" id="PTHR43591:SF24">
    <property type="entry name" value="2-METHOXY-6-POLYPRENYL-1,4-BENZOQUINOL METHYLASE, MITOCHONDRIAL"/>
    <property type="match status" value="1"/>
</dbReference>
<comment type="caution">
    <text evidence="2">The sequence shown here is derived from an EMBL/GenBank/DDBJ whole genome shotgun (WGS) entry which is preliminary data.</text>
</comment>
<keyword evidence="2" id="KW-0489">Methyltransferase</keyword>
<proteinExistence type="predicted"/>
<dbReference type="InterPro" id="IPR029063">
    <property type="entry name" value="SAM-dependent_MTases_sf"/>
</dbReference>
<dbReference type="Proteomes" id="UP000248057">
    <property type="component" value="Unassembled WGS sequence"/>
</dbReference>
<organism evidence="2 3">
    <name type="scientific">Hungatella effluvii</name>
    <dbReference type="NCBI Taxonomy" id="1096246"/>
    <lineage>
        <taxon>Bacteria</taxon>
        <taxon>Bacillati</taxon>
        <taxon>Bacillota</taxon>
        <taxon>Clostridia</taxon>
        <taxon>Lachnospirales</taxon>
        <taxon>Lachnospiraceae</taxon>
        <taxon>Hungatella</taxon>
    </lineage>
</organism>
<dbReference type="GO" id="GO:0008168">
    <property type="term" value="F:methyltransferase activity"/>
    <property type="evidence" value="ECO:0007669"/>
    <property type="project" value="UniProtKB-KW"/>
</dbReference>
<protein>
    <submittedName>
        <fullName evidence="2">Methyltransferase family protein</fullName>
    </submittedName>
</protein>
<dbReference type="Pfam" id="PF13649">
    <property type="entry name" value="Methyltransf_25"/>
    <property type="match status" value="1"/>
</dbReference>
<dbReference type="SUPFAM" id="SSF53335">
    <property type="entry name" value="S-adenosyl-L-methionine-dependent methyltransferases"/>
    <property type="match status" value="1"/>
</dbReference>
<dbReference type="AlphaFoldDB" id="A0A2V3Y5G8"/>